<dbReference type="RefSeq" id="WP_238578275.1">
    <property type="nucleotide sequence ID" value="NZ_JBKAGJ010000020.1"/>
</dbReference>
<evidence type="ECO:0000259" key="7">
    <source>
        <dbReference type="Pfam" id="PF00892"/>
    </source>
</evidence>
<feature type="transmembrane region" description="Helical" evidence="6">
    <location>
        <begin position="165"/>
        <end position="182"/>
    </location>
</feature>
<protein>
    <recommendedName>
        <fullName evidence="7">EamA domain-containing protein</fullName>
    </recommendedName>
</protein>
<dbReference type="InterPro" id="IPR050638">
    <property type="entry name" value="AA-Vitamin_Transporters"/>
</dbReference>
<evidence type="ECO:0000256" key="3">
    <source>
        <dbReference type="ARBA" id="ARBA00022692"/>
    </source>
</evidence>
<feature type="transmembrane region" description="Helical" evidence="6">
    <location>
        <begin position="284"/>
        <end position="301"/>
    </location>
</feature>
<comment type="subcellular location">
    <subcellularLocation>
        <location evidence="1">Membrane</location>
        <topology evidence="1">Multi-pass membrane protein</topology>
    </subcellularLocation>
</comment>
<keyword evidence="4 6" id="KW-1133">Transmembrane helix</keyword>
<feature type="transmembrane region" description="Helical" evidence="6">
    <location>
        <begin position="194"/>
        <end position="213"/>
    </location>
</feature>
<dbReference type="AlphaFoldDB" id="A0A098S666"/>
<comment type="caution">
    <text evidence="8">The sequence shown here is derived from an EMBL/GenBank/DDBJ whole genome shotgun (WGS) entry which is preliminary data.</text>
</comment>
<evidence type="ECO:0000313" key="8">
    <source>
        <dbReference type="EMBL" id="KGE87561.1"/>
    </source>
</evidence>
<evidence type="ECO:0000256" key="1">
    <source>
        <dbReference type="ARBA" id="ARBA00004141"/>
    </source>
</evidence>
<feature type="transmembrane region" description="Helical" evidence="6">
    <location>
        <begin position="46"/>
        <end position="70"/>
    </location>
</feature>
<dbReference type="InterPro" id="IPR000620">
    <property type="entry name" value="EamA_dom"/>
</dbReference>
<name>A0A098S666_9BACT</name>
<dbReference type="InterPro" id="IPR037185">
    <property type="entry name" value="EmrE-like"/>
</dbReference>
<dbReference type="STRING" id="1524460.IX84_13490"/>
<dbReference type="Pfam" id="PF00892">
    <property type="entry name" value="EamA"/>
    <property type="match status" value="2"/>
</dbReference>
<evidence type="ECO:0000256" key="4">
    <source>
        <dbReference type="ARBA" id="ARBA00022989"/>
    </source>
</evidence>
<feature type="transmembrane region" description="Helical" evidence="6">
    <location>
        <begin position="20"/>
        <end position="40"/>
    </location>
</feature>
<keyword evidence="3 6" id="KW-0812">Transmembrane</keyword>
<organism evidence="8 9">
    <name type="scientific">Phaeodactylibacter xiamenensis</name>
    <dbReference type="NCBI Taxonomy" id="1524460"/>
    <lineage>
        <taxon>Bacteria</taxon>
        <taxon>Pseudomonadati</taxon>
        <taxon>Bacteroidota</taxon>
        <taxon>Saprospiria</taxon>
        <taxon>Saprospirales</taxon>
        <taxon>Haliscomenobacteraceae</taxon>
        <taxon>Phaeodactylibacter</taxon>
    </lineage>
</organism>
<gene>
    <name evidence="8" type="ORF">IX84_13490</name>
</gene>
<feature type="transmembrane region" description="Helical" evidence="6">
    <location>
        <begin position="233"/>
        <end position="252"/>
    </location>
</feature>
<feature type="domain" description="EamA" evidence="7">
    <location>
        <begin position="167"/>
        <end position="301"/>
    </location>
</feature>
<proteinExistence type="inferred from homology"/>
<feature type="transmembrane region" description="Helical" evidence="6">
    <location>
        <begin position="82"/>
        <end position="101"/>
    </location>
</feature>
<feature type="transmembrane region" description="Helical" evidence="6">
    <location>
        <begin position="135"/>
        <end position="153"/>
    </location>
</feature>
<accession>A0A098S666</accession>
<dbReference type="SUPFAM" id="SSF103481">
    <property type="entry name" value="Multidrug resistance efflux transporter EmrE"/>
    <property type="match status" value="2"/>
</dbReference>
<evidence type="ECO:0000256" key="6">
    <source>
        <dbReference type="SAM" id="Phobius"/>
    </source>
</evidence>
<feature type="transmembrane region" description="Helical" evidence="6">
    <location>
        <begin position="107"/>
        <end position="128"/>
    </location>
</feature>
<keyword evidence="9" id="KW-1185">Reference proteome</keyword>
<comment type="similarity">
    <text evidence="2">Belongs to the EamA transporter family.</text>
</comment>
<feature type="domain" description="EamA" evidence="7">
    <location>
        <begin position="25"/>
        <end position="151"/>
    </location>
</feature>
<dbReference type="EMBL" id="JPOS01000034">
    <property type="protein sequence ID" value="KGE87561.1"/>
    <property type="molecule type" value="Genomic_DNA"/>
</dbReference>
<evidence type="ECO:0000313" key="9">
    <source>
        <dbReference type="Proteomes" id="UP000029736"/>
    </source>
</evidence>
<keyword evidence="5 6" id="KW-0472">Membrane</keyword>
<dbReference type="PANTHER" id="PTHR32322">
    <property type="entry name" value="INNER MEMBRANE TRANSPORTER"/>
    <property type="match status" value="1"/>
</dbReference>
<evidence type="ECO:0000256" key="2">
    <source>
        <dbReference type="ARBA" id="ARBA00007362"/>
    </source>
</evidence>
<sequence length="303" mass="32886">MNATSTPPKAEVEQDSQPDLMSWVILVTLSLIWGSSYILIKKGLVVYSSTEVACLRLAISALCFLPFLLYQFRKVDWSRWPFLVIVGLTGTAIPAFMFAIAQTEISSSMAGVLNSLVPLFTLVLGVLLFGAKARWLKLLGVLIGLAGAATLILFSREAGMEGNPWYGLLVIVGCICYAINSNTIAKYLKEMKSLIISATSFTIVGIPAFAYLFQTDVLPKLESTAGAWEALGYVALLSIMGTVLASLIFFQLIKRTTPVFASMISYLVPMVAVSWGFLDGEVISVIHFLGMGLILSGVYLVKQ</sequence>
<dbReference type="GO" id="GO:0016020">
    <property type="term" value="C:membrane"/>
    <property type="evidence" value="ECO:0007669"/>
    <property type="project" value="UniProtKB-SubCell"/>
</dbReference>
<evidence type="ECO:0000256" key="5">
    <source>
        <dbReference type="ARBA" id="ARBA00023136"/>
    </source>
</evidence>
<reference evidence="8 9" key="1">
    <citation type="journal article" date="2014" name="Int. J. Syst. Evol. Microbiol.">
        <title>Phaeodactylibacter xiamenensis gen. nov., sp. nov., a member of the family Saprospiraceae isolated from the marine alga Phaeodactylum tricornutum.</title>
        <authorList>
            <person name="Chen Z.Jr."/>
            <person name="Lei X."/>
            <person name="Lai Q."/>
            <person name="Li Y."/>
            <person name="Zhang B."/>
            <person name="Zhang J."/>
            <person name="Zhang H."/>
            <person name="Yang L."/>
            <person name="Zheng W."/>
            <person name="Tian Y."/>
            <person name="Yu Z."/>
            <person name="Xu H.Jr."/>
            <person name="Zheng T."/>
        </authorList>
    </citation>
    <scope>NUCLEOTIDE SEQUENCE [LARGE SCALE GENOMIC DNA]</scope>
    <source>
        <strain evidence="8 9">KD52</strain>
    </source>
</reference>
<dbReference type="Proteomes" id="UP000029736">
    <property type="component" value="Unassembled WGS sequence"/>
</dbReference>
<dbReference type="PANTHER" id="PTHR32322:SF2">
    <property type="entry name" value="EAMA DOMAIN-CONTAINING PROTEIN"/>
    <property type="match status" value="1"/>
</dbReference>
<feature type="transmembrane region" description="Helical" evidence="6">
    <location>
        <begin position="259"/>
        <end position="278"/>
    </location>
</feature>